<dbReference type="STRING" id="582419.TES1_1587"/>
<dbReference type="EMBL" id="CP006965">
    <property type="protein sequence ID" value="AHF80963.1"/>
    <property type="molecule type" value="Genomic_DNA"/>
</dbReference>
<feature type="coiled-coil region" evidence="4">
    <location>
        <begin position="411"/>
        <end position="438"/>
    </location>
</feature>
<dbReference type="AlphaFoldDB" id="W0I983"/>
<dbReference type="PANTHER" id="PTHR30408:SF12">
    <property type="entry name" value="TYPE I RESTRICTION ENZYME MJAVIII SPECIFICITY SUBUNIT"/>
    <property type="match status" value="1"/>
</dbReference>
<feature type="coiled-coil region" evidence="4">
    <location>
        <begin position="202"/>
        <end position="229"/>
    </location>
</feature>
<dbReference type="Gene3D" id="3.90.220.20">
    <property type="entry name" value="DNA methylase specificity domains"/>
    <property type="match status" value="2"/>
</dbReference>
<dbReference type="Pfam" id="PF01420">
    <property type="entry name" value="Methylase_S"/>
    <property type="match status" value="2"/>
</dbReference>
<dbReference type="Proteomes" id="UP000019027">
    <property type="component" value="Chromosome"/>
</dbReference>
<dbReference type="GeneID" id="24906049"/>
<sequence>MSEALPAFQFYRETRLKEVELNGRKVRIPEEWEVVELGEIAKFQRGYSYRRADLSETRTSKRFITINDLEKEGGVKRTAERIYLKESVQVKERFILSPGDILIANTDMTKGFIIGAPLIITSDLIPEDGIAVFSMDLTKLIFDKENINSHFLFYWLSWGTVRTIMKAFSQGLNVQHLNHDLVKTVKVVLPPLEEQKKIAGVLRSIDEAIQAIEESIAKLERLKKGTMETLLTRGINHTRFKTVELNGRKVEIPEEWEVVELGEVAERIKKSIDPQKLPNELFELYSIPAFHETGKPEIVKGSSIKSTKFVIDVGVVLFGKLNPRIPKIWLVTGESDYKKISSTEFIPLKPVRNLKSEFLYYALQDKYFIQISQQVVTGSTPSRQRINPNKFMKLKIPLPPIEEQKKIAEILRTIDGAIEAKREKREKLERMKRAVMEKLLTGEVRVR</sequence>
<feature type="domain" description="Type I restriction modification DNA specificity" evidence="5">
    <location>
        <begin position="29"/>
        <end position="221"/>
    </location>
</feature>
<evidence type="ECO:0000256" key="2">
    <source>
        <dbReference type="ARBA" id="ARBA00022747"/>
    </source>
</evidence>
<dbReference type="Gene3D" id="1.10.287.1120">
    <property type="entry name" value="Bipartite methylase S protein"/>
    <property type="match status" value="1"/>
</dbReference>
<organism evidence="6 7">
    <name type="scientific">Thermococcus paralvinellae</name>
    <dbReference type="NCBI Taxonomy" id="582419"/>
    <lineage>
        <taxon>Archaea</taxon>
        <taxon>Methanobacteriati</taxon>
        <taxon>Methanobacteriota</taxon>
        <taxon>Thermococci</taxon>
        <taxon>Thermococcales</taxon>
        <taxon>Thermococcaceae</taxon>
        <taxon>Thermococcus</taxon>
    </lineage>
</organism>
<evidence type="ECO:0000313" key="7">
    <source>
        <dbReference type="Proteomes" id="UP000019027"/>
    </source>
</evidence>
<keyword evidence="2" id="KW-0680">Restriction system</keyword>
<dbReference type="OrthoDB" id="84651at2157"/>
<keyword evidence="7" id="KW-1185">Reference proteome</keyword>
<evidence type="ECO:0000256" key="3">
    <source>
        <dbReference type="ARBA" id="ARBA00023125"/>
    </source>
</evidence>
<accession>W0I983</accession>
<comment type="similarity">
    <text evidence="1">Belongs to the type-I restriction system S methylase family.</text>
</comment>
<gene>
    <name evidence="6" type="ORF">TES1_1587</name>
</gene>
<dbReference type="InterPro" id="IPR000055">
    <property type="entry name" value="Restrct_endonuc_typeI_TRD"/>
</dbReference>
<evidence type="ECO:0000259" key="5">
    <source>
        <dbReference type="Pfam" id="PF01420"/>
    </source>
</evidence>
<dbReference type="PANTHER" id="PTHR30408">
    <property type="entry name" value="TYPE-1 RESTRICTION ENZYME ECOKI SPECIFICITY PROTEIN"/>
    <property type="match status" value="1"/>
</dbReference>
<dbReference type="RefSeq" id="WP_042681853.1">
    <property type="nucleotide sequence ID" value="NZ_CP006965.1"/>
</dbReference>
<dbReference type="InterPro" id="IPR052021">
    <property type="entry name" value="Type-I_RS_S_subunit"/>
</dbReference>
<feature type="domain" description="Type I restriction modification DNA specificity" evidence="5">
    <location>
        <begin position="253"/>
        <end position="430"/>
    </location>
</feature>
<proteinExistence type="inferred from homology"/>
<dbReference type="KEGG" id="ths:TES1_1587"/>
<dbReference type="SUPFAM" id="SSF116734">
    <property type="entry name" value="DNA methylase specificity domain"/>
    <property type="match status" value="2"/>
</dbReference>
<dbReference type="HOGENOM" id="CLU_021095_2_2_2"/>
<dbReference type="GO" id="GO:0009307">
    <property type="term" value="P:DNA restriction-modification system"/>
    <property type="evidence" value="ECO:0007669"/>
    <property type="project" value="UniProtKB-KW"/>
</dbReference>
<evidence type="ECO:0000256" key="1">
    <source>
        <dbReference type="ARBA" id="ARBA00010923"/>
    </source>
</evidence>
<reference evidence="6 7" key="1">
    <citation type="journal article" date="2014" name="Int. J. Syst. Evol. Microbiol.">
        <title>Thermococcus paralvinellae sp. nov. and Thermococcus cleftensis sp. nov. of hyperthermophilic heterotrophs from deep-sea hydrothermal vents.</title>
        <authorList>
            <person name="Hensley S.A."/>
            <person name="Jung J.H."/>
            <person name="Park C.S."/>
            <person name="Holden J.F."/>
        </authorList>
    </citation>
    <scope>NUCLEOTIDE SEQUENCE [LARGE SCALE GENOMIC DNA]</scope>
    <source>
        <strain evidence="6 7">ES1</strain>
    </source>
</reference>
<dbReference type="REBASE" id="77288">
    <property type="entry name" value="S.TspES1ORF1588P"/>
</dbReference>
<dbReference type="InterPro" id="IPR044946">
    <property type="entry name" value="Restrct_endonuc_typeI_TRD_sf"/>
</dbReference>
<protein>
    <submittedName>
        <fullName evidence="6">Type I restriction-modification enzyme, S subunit</fullName>
    </submittedName>
</protein>
<keyword evidence="4" id="KW-0175">Coiled coil</keyword>
<dbReference type="GO" id="GO:0003677">
    <property type="term" value="F:DNA binding"/>
    <property type="evidence" value="ECO:0007669"/>
    <property type="project" value="UniProtKB-KW"/>
</dbReference>
<keyword evidence="3" id="KW-0238">DNA-binding</keyword>
<evidence type="ECO:0000256" key="4">
    <source>
        <dbReference type="SAM" id="Coils"/>
    </source>
</evidence>
<name>W0I983_9EURY</name>
<evidence type="ECO:0000313" key="6">
    <source>
        <dbReference type="EMBL" id="AHF80963.1"/>
    </source>
</evidence>